<dbReference type="EMBL" id="KV454431">
    <property type="protein sequence ID" value="ODQ79896.1"/>
    <property type="molecule type" value="Genomic_DNA"/>
</dbReference>
<sequence>MTDDSLVTHRVTTTVSLALSIWGTFKHLIFSGHVLKHVNEPFRVSLTPFTGNIIVLFVYWSLLYLLQIVFVAQIYFPGSHTNSTGVSGVISTTTRASLTSVVGWHFTIFNFLTYLWTLTFHKEHYLTSEIILVLNLLNILALTINHKTSTIKPLSNWIFIHLSTAALPFSWLLYAVFWNGAVLFHAQTGLFARIVANVLIWDFLFIPLFFVLIWKDWGIGLSSSLLTFGLGWGQLFTKVIALQWIFAFIISGILFVVSVITAFSQENGNGLLIGNDSEQAPLLSN</sequence>
<evidence type="ECO:0008006" key="4">
    <source>
        <dbReference type="Google" id="ProtNLM"/>
    </source>
</evidence>
<dbReference type="Proteomes" id="UP000094336">
    <property type="component" value="Unassembled WGS sequence"/>
</dbReference>
<feature type="transmembrane region" description="Helical" evidence="1">
    <location>
        <begin position="244"/>
        <end position="263"/>
    </location>
</feature>
<proteinExistence type="predicted"/>
<dbReference type="InterPro" id="IPR013920">
    <property type="entry name" value="DUF1774_fun"/>
</dbReference>
<accession>A0A1E3QQB1</accession>
<feature type="transmembrane region" description="Helical" evidence="1">
    <location>
        <begin position="96"/>
        <end position="118"/>
    </location>
</feature>
<dbReference type="OrthoDB" id="3342455at2759"/>
<dbReference type="PANTHER" id="PTHR37992">
    <property type="entry name" value="EXPRESSED PROTEIN"/>
    <property type="match status" value="1"/>
</dbReference>
<keyword evidence="1" id="KW-1133">Transmembrane helix</keyword>
<dbReference type="AlphaFoldDB" id="A0A1E3QQB1"/>
<feature type="transmembrane region" description="Helical" evidence="1">
    <location>
        <begin position="190"/>
        <end position="213"/>
    </location>
</feature>
<reference evidence="3" key="1">
    <citation type="submission" date="2016-05" db="EMBL/GenBank/DDBJ databases">
        <title>Comparative genomics of biotechnologically important yeasts.</title>
        <authorList>
            <consortium name="DOE Joint Genome Institute"/>
            <person name="Riley R."/>
            <person name="Haridas S."/>
            <person name="Wolfe K.H."/>
            <person name="Lopes M.R."/>
            <person name="Hittinger C.T."/>
            <person name="Goker M."/>
            <person name="Salamov A."/>
            <person name="Wisecaver J."/>
            <person name="Long T.M."/>
            <person name="Aerts A.L."/>
            <person name="Barry K."/>
            <person name="Choi C."/>
            <person name="Clum A."/>
            <person name="Coughlan A.Y."/>
            <person name="Deshpande S."/>
            <person name="Douglass A.P."/>
            <person name="Hanson S.J."/>
            <person name="Klenk H.-P."/>
            <person name="Labutti K."/>
            <person name="Lapidus A."/>
            <person name="Lindquist E."/>
            <person name="Lipzen A."/>
            <person name="Meier-Kolthoff J.P."/>
            <person name="Ohm R.A."/>
            <person name="Otillar R.P."/>
            <person name="Pangilinan J."/>
            <person name="Peng Y."/>
            <person name="Rokas A."/>
            <person name="Rosa C.A."/>
            <person name="Scheuner C."/>
            <person name="Sibirny A.A."/>
            <person name="Slot J.C."/>
            <person name="Stielow J.B."/>
            <person name="Sun H."/>
            <person name="Kurtzman C.P."/>
            <person name="Blackwell M."/>
            <person name="Grigoriev I.V."/>
            <person name="Jeffries T.W."/>
        </authorList>
    </citation>
    <scope>NUCLEOTIDE SEQUENCE [LARGE SCALE GENOMIC DNA]</scope>
    <source>
        <strain evidence="3">NRRL Y-12698</strain>
    </source>
</reference>
<feature type="transmembrane region" description="Helical" evidence="1">
    <location>
        <begin position="157"/>
        <end position="178"/>
    </location>
</feature>
<keyword evidence="1" id="KW-0472">Membrane</keyword>
<evidence type="ECO:0000313" key="2">
    <source>
        <dbReference type="EMBL" id="ODQ79896.1"/>
    </source>
</evidence>
<feature type="transmembrane region" description="Helical" evidence="1">
    <location>
        <begin position="219"/>
        <end position="237"/>
    </location>
</feature>
<organism evidence="2 3">
    <name type="scientific">Babjeviella inositovora NRRL Y-12698</name>
    <dbReference type="NCBI Taxonomy" id="984486"/>
    <lineage>
        <taxon>Eukaryota</taxon>
        <taxon>Fungi</taxon>
        <taxon>Dikarya</taxon>
        <taxon>Ascomycota</taxon>
        <taxon>Saccharomycotina</taxon>
        <taxon>Pichiomycetes</taxon>
        <taxon>Serinales incertae sedis</taxon>
        <taxon>Babjeviella</taxon>
    </lineage>
</organism>
<dbReference type="GeneID" id="30146731"/>
<dbReference type="RefSeq" id="XP_018985224.1">
    <property type="nucleotide sequence ID" value="XM_019128878.1"/>
</dbReference>
<name>A0A1E3QQB1_9ASCO</name>
<feature type="transmembrane region" description="Helical" evidence="1">
    <location>
        <begin position="125"/>
        <end position="145"/>
    </location>
</feature>
<dbReference type="STRING" id="984486.A0A1E3QQB1"/>
<evidence type="ECO:0000313" key="3">
    <source>
        <dbReference type="Proteomes" id="UP000094336"/>
    </source>
</evidence>
<dbReference type="PANTHER" id="PTHR37992:SF1">
    <property type="entry name" value="DUF1774-DOMAIN-CONTAINING PROTEIN"/>
    <property type="match status" value="1"/>
</dbReference>
<evidence type="ECO:0000256" key="1">
    <source>
        <dbReference type="SAM" id="Phobius"/>
    </source>
</evidence>
<feature type="transmembrane region" description="Helical" evidence="1">
    <location>
        <begin position="53"/>
        <end position="76"/>
    </location>
</feature>
<keyword evidence="1" id="KW-0812">Transmembrane</keyword>
<protein>
    <recommendedName>
        <fullName evidence="4">DUF1774-domain-containing protein</fullName>
    </recommendedName>
</protein>
<keyword evidence="3" id="KW-1185">Reference proteome</keyword>
<dbReference type="Pfam" id="PF08611">
    <property type="entry name" value="DUF1774"/>
    <property type="match status" value="1"/>
</dbReference>
<gene>
    <name evidence="2" type="ORF">BABINDRAFT_161566</name>
</gene>